<evidence type="ECO:0000256" key="2">
    <source>
        <dbReference type="SAM" id="SignalP"/>
    </source>
</evidence>
<feature type="region of interest" description="Disordered" evidence="1">
    <location>
        <begin position="132"/>
        <end position="164"/>
    </location>
</feature>
<feature type="signal peptide" evidence="2">
    <location>
        <begin position="1"/>
        <end position="24"/>
    </location>
</feature>
<name>A0ABM7P4K2_9BACT</name>
<reference evidence="3" key="1">
    <citation type="journal article" date="2022" name="Arch. Microbiol.">
        <title>Pseudodesulfovibrio sediminis sp. nov., a mesophilic and neutrophilic sulfate-reducing bacterium isolated from sediment of a brackish lake.</title>
        <authorList>
            <person name="Takahashi A."/>
            <person name="Kojima H."/>
            <person name="Watanabe M."/>
            <person name="Fukui M."/>
        </authorList>
    </citation>
    <scope>NUCLEOTIDE SEQUENCE</scope>
    <source>
        <strain evidence="3">SF6</strain>
    </source>
</reference>
<evidence type="ECO:0008006" key="5">
    <source>
        <dbReference type="Google" id="ProtNLM"/>
    </source>
</evidence>
<accession>A0ABM7P4K2</accession>
<feature type="compositionally biased region" description="Basic residues" evidence="1">
    <location>
        <begin position="142"/>
        <end position="164"/>
    </location>
</feature>
<dbReference type="EMBL" id="AP024485">
    <property type="protein sequence ID" value="BCS87829.1"/>
    <property type="molecule type" value="Genomic_DNA"/>
</dbReference>
<dbReference type="Proteomes" id="UP001053296">
    <property type="component" value="Chromosome"/>
</dbReference>
<keyword evidence="2" id="KW-0732">Signal</keyword>
<gene>
    <name evidence="3" type="ORF">PSDVSF_10710</name>
</gene>
<evidence type="ECO:0000256" key="1">
    <source>
        <dbReference type="SAM" id="MobiDB-lite"/>
    </source>
</evidence>
<feature type="chain" id="PRO_5045041822" description="DUF2680 domain-containing protein" evidence="2">
    <location>
        <begin position="25"/>
        <end position="164"/>
    </location>
</feature>
<keyword evidence="4" id="KW-1185">Reference proteome</keyword>
<dbReference type="RefSeq" id="WP_229594551.1">
    <property type="nucleotide sequence ID" value="NZ_AP024485.1"/>
</dbReference>
<proteinExistence type="predicted"/>
<evidence type="ECO:0000313" key="3">
    <source>
        <dbReference type="EMBL" id="BCS87829.1"/>
    </source>
</evidence>
<sequence>MKKILYTLLAVAFLTLAIPFSATAQDPAPAPSTTDALIDLVGQAVVDEVTTANEDVQKTKDVLDIVLKSGTKEEQDEARREVETAKGRYAEAVGKMDMAHVNAIAEECDKSPAEIQAMRNSGMGWGRIAKECGVHPSVSGKGKGKDKGKKKDKGNKDKGKKKKK</sequence>
<evidence type="ECO:0000313" key="4">
    <source>
        <dbReference type="Proteomes" id="UP001053296"/>
    </source>
</evidence>
<organism evidence="3 4">
    <name type="scientific">Pseudodesulfovibrio sediminis</name>
    <dbReference type="NCBI Taxonomy" id="2810563"/>
    <lineage>
        <taxon>Bacteria</taxon>
        <taxon>Pseudomonadati</taxon>
        <taxon>Thermodesulfobacteriota</taxon>
        <taxon>Desulfovibrionia</taxon>
        <taxon>Desulfovibrionales</taxon>
        <taxon>Desulfovibrionaceae</taxon>
    </lineage>
</organism>
<protein>
    <recommendedName>
        <fullName evidence="5">DUF2680 domain-containing protein</fullName>
    </recommendedName>
</protein>